<dbReference type="GO" id="GO:0016787">
    <property type="term" value="F:hydrolase activity"/>
    <property type="evidence" value="ECO:0007669"/>
    <property type="project" value="UniProtKB-KW"/>
</dbReference>
<name>A0A0R2CPF6_9LACO</name>
<keyword evidence="2" id="KW-0378">Hydrolase</keyword>
<dbReference type="InterPro" id="IPR000868">
    <property type="entry name" value="Isochorismatase-like_dom"/>
</dbReference>
<dbReference type="EMBL" id="AYZE01000016">
    <property type="protein sequence ID" value="KRM90070.1"/>
    <property type="molecule type" value="Genomic_DNA"/>
</dbReference>
<dbReference type="STRING" id="1423729.FC80_GL001407"/>
<evidence type="ECO:0000313" key="5">
    <source>
        <dbReference type="Proteomes" id="UP000051131"/>
    </source>
</evidence>
<evidence type="ECO:0000256" key="2">
    <source>
        <dbReference type="ARBA" id="ARBA00022801"/>
    </source>
</evidence>
<evidence type="ECO:0000259" key="3">
    <source>
        <dbReference type="Pfam" id="PF00857"/>
    </source>
</evidence>
<dbReference type="Gene3D" id="3.40.50.850">
    <property type="entry name" value="Isochorismatase-like"/>
    <property type="match status" value="1"/>
</dbReference>
<dbReference type="PANTHER" id="PTHR43540:SF10">
    <property type="entry name" value="ISOCHORISMATASE"/>
    <property type="match status" value="1"/>
</dbReference>
<sequence>MNKALLIIDYTNDFVANNGTLTCGKPGQAIDHAITHLAEEFLTNQDYIVFPTDLHVKNDPFHPETKLFPPHNLAHTWGRELYGDVGSWFSAHKNSNHVYFYDKNRYSAFVNTNLENFLRTHFVEELYLAGVCTDICVLHTAIDAYNKNFDITIPKNAVASFNQIGHEWALNHFKNSLGATIIEN</sequence>
<gene>
    <name evidence="4" type="ORF">FC80_GL001407</name>
</gene>
<reference evidence="4 5" key="1">
    <citation type="journal article" date="2015" name="Genome Announc.">
        <title>Expanding the biotechnology potential of lactobacilli through comparative genomics of 213 strains and associated genera.</title>
        <authorList>
            <person name="Sun Z."/>
            <person name="Harris H.M."/>
            <person name="McCann A."/>
            <person name="Guo C."/>
            <person name="Argimon S."/>
            <person name="Zhang W."/>
            <person name="Yang X."/>
            <person name="Jeffery I.B."/>
            <person name="Cooney J.C."/>
            <person name="Kagawa T.F."/>
            <person name="Liu W."/>
            <person name="Song Y."/>
            <person name="Salvetti E."/>
            <person name="Wrobel A."/>
            <person name="Rasinkangas P."/>
            <person name="Parkhill J."/>
            <person name="Rea M.C."/>
            <person name="O'Sullivan O."/>
            <person name="Ritari J."/>
            <person name="Douillard F.P."/>
            <person name="Paul Ross R."/>
            <person name="Yang R."/>
            <person name="Briner A.E."/>
            <person name="Felis G.E."/>
            <person name="de Vos W.M."/>
            <person name="Barrangou R."/>
            <person name="Klaenhammer T.R."/>
            <person name="Caufield P.W."/>
            <person name="Cui Y."/>
            <person name="Zhang H."/>
            <person name="O'Toole P.W."/>
        </authorList>
    </citation>
    <scope>NUCLEOTIDE SEQUENCE [LARGE SCALE GENOMIC DNA]</scope>
    <source>
        <strain evidence="4 5">DSM 21116</strain>
    </source>
</reference>
<dbReference type="OrthoDB" id="9796485at2"/>
<proteinExistence type="inferred from homology"/>
<dbReference type="SUPFAM" id="SSF52499">
    <property type="entry name" value="Isochorismatase-like hydrolases"/>
    <property type="match status" value="1"/>
</dbReference>
<dbReference type="CDD" id="cd00431">
    <property type="entry name" value="cysteine_hydrolases"/>
    <property type="match status" value="1"/>
</dbReference>
<dbReference type="InterPro" id="IPR050272">
    <property type="entry name" value="Isochorismatase-like_hydrls"/>
</dbReference>
<evidence type="ECO:0000256" key="1">
    <source>
        <dbReference type="ARBA" id="ARBA00006336"/>
    </source>
</evidence>
<dbReference type="InterPro" id="IPR036380">
    <property type="entry name" value="Isochorismatase-like_sf"/>
</dbReference>
<dbReference type="AlphaFoldDB" id="A0A0R2CPF6"/>
<protein>
    <submittedName>
        <fullName evidence="4">Isochorismatase</fullName>
    </submittedName>
</protein>
<dbReference type="PANTHER" id="PTHR43540">
    <property type="entry name" value="PEROXYUREIDOACRYLATE/UREIDOACRYLATE AMIDOHYDROLASE-RELATED"/>
    <property type="match status" value="1"/>
</dbReference>
<organism evidence="4 5">
    <name type="scientific">Liquorilactobacillus cacaonum DSM 21116</name>
    <dbReference type="NCBI Taxonomy" id="1423729"/>
    <lineage>
        <taxon>Bacteria</taxon>
        <taxon>Bacillati</taxon>
        <taxon>Bacillota</taxon>
        <taxon>Bacilli</taxon>
        <taxon>Lactobacillales</taxon>
        <taxon>Lactobacillaceae</taxon>
        <taxon>Liquorilactobacillus</taxon>
    </lineage>
</organism>
<feature type="domain" description="Isochorismatase-like" evidence="3">
    <location>
        <begin position="4"/>
        <end position="179"/>
    </location>
</feature>
<dbReference type="Proteomes" id="UP000051131">
    <property type="component" value="Unassembled WGS sequence"/>
</dbReference>
<dbReference type="PATRIC" id="fig|1423729.3.peg.1429"/>
<keyword evidence="5" id="KW-1185">Reference proteome</keyword>
<evidence type="ECO:0000313" key="4">
    <source>
        <dbReference type="EMBL" id="KRM90070.1"/>
    </source>
</evidence>
<comment type="similarity">
    <text evidence="1">Belongs to the isochorismatase family.</text>
</comment>
<accession>A0A0R2CPF6</accession>
<dbReference type="Pfam" id="PF00857">
    <property type="entry name" value="Isochorismatase"/>
    <property type="match status" value="1"/>
</dbReference>
<dbReference type="RefSeq" id="WP_057829631.1">
    <property type="nucleotide sequence ID" value="NZ_AYZE01000016.1"/>
</dbReference>
<comment type="caution">
    <text evidence="4">The sequence shown here is derived from an EMBL/GenBank/DDBJ whole genome shotgun (WGS) entry which is preliminary data.</text>
</comment>